<proteinExistence type="predicted"/>
<dbReference type="SUPFAM" id="SSF56672">
    <property type="entry name" value="DNA/RNA polymerases"/>
    <property type="match status" value="1"/>
</dbReference>
<dbReference type="PANTHER" id="PTHR33116">
    <property type="entry name" value="REVERSE TRANSCRIPTASE ZINC-BINDING DOMAIN-CONTAINING PROTEIN-RELATED-RELATED"/>
    <property type="match status" value="1"/>
</dbReference>
<dbReference type="PROSITE" id="PS50878">
    <property type="entry name" value="RT_POL"/>
    <property type="match status" value="1"/>
</dbReference>
<dbReference type="InterPro" id="IPR000477">
    <property type="entry name" value="RT_dom"/>
</dbReference>
<reference evidence="2" key="1">
    <citation type="submission" date="2021-03" db="UniProtKB">
        <authorList>
            <consortium name="EnsemblPlants"/>
        </authorList>
    </citation>
    <scope>IDENTIFICATION</scope>
</reference>
<dbReference type="PANTHER" id="PTHR33116:SF86">
    <property type="entry name" value="REVERSE TRANSCRIPTASE DOMAIN-CONTAINING PROTEIN"/>
    <property type="match status" value="1"/>
</dbReference>
<accession>A0A803QIL1</accession>
<dbReference type="EMBL" id="UZAU01000818">
    <property type="status" value="NOT_ANNOTATED_CDS"/>
    <property type="molecule type" value="Genomic_DNA"/>
</dbReference>
<dbReference type="Gramene" id="evm.model.10.1134">
    <property type="protein sequence ID" value="cds.evm.model.10.1134"/>
    <property type="gene ID" value="evm.TU.10.1134"/>
</dbReference>
<organism evidence="2 3">
    <name type="scientific">Cannabis sativa</name>
    <name type="common">Hemp</name>
    <name type="synonym">Marijuana</name>
    <dbReference type="NCBI Taxonomy" id="3483"/>
    <lineage>
        <taxon>Eukaryota</taxon>
        <taxon>Viridiplantae</taxon>
        <taxon>Streptophyta</taxon>
        <taxon>Embryophyta</taxon>
        <taxon>Tracheophyta</taxon>
        <taxon>Spermatophyta</taxon>
        <taxon>Magnoliopsida</taxon>
        <taxon>eudicotyledons</taxon>
        <taxon>Gunneridae</taxon>
        <taxon>Pentapetalae</taxon>
        <taxon>rosids</taxon>
        <taxon>fabids</taxon>
        <taxon>Rosales</taxon>
        <taxon>Cannabaceae</taxon>
        <taxon>Cannabis</taxon>
    </lineage>
</organism>
<dbReference type="Proteomes" id="UP000596661">
    <property type="component" value="Unassembled WGS sequence"/>
</dbReference>
<dbReference type="InterPro" id="IPR036691">
    <property type="entry name" value="Endo/exonu/phosph_ase_sf"/>
</dbReference>
<dbReference type="InterPro" id="IPR005135">
    <property type="entry name" value="Endo/exonuclease/phosphatase"/>
</dbReference>
<dbReference type="Pfam" id="PF00078">
    <property type="entry name" value="RVT_1"/>
    <property type="match status" value="1"/>
</dbReference>
<dbReference type="AlphaFoldDB" id="A0A803QIL1"/>
<dbReference type="EnsemblPlants" id="evm.model.10.1134">
    <property type="protein sequence ID" value="cds.evm.model.10.1134"/>
    <property type="gene ID" value="evm.TU.10.1134"/>
</dbReference>
<dbReference type="Pfam" id="PF03372">
    <property type="entry name" value="Exo_endo_phos"/>
    <property type="match status" value="1"/>
</dbReference>
<evidence type="ECO:0000313" key="2">
    <source>
        <dbReference type="EnsemblPlants" id="cds.evm.model.10.1134"/>
    </source>
</evidence>
<dbReference type="SUPFAM" id="SSF56219">
    <property type="entry name" value="DNase I-like"/>
    <property type="match status" value="1"/>
</dbReference>
<dbReference type="Gene3D" id="3.60.10.10">
    <property type="entry name" value="Endonuclease/exonuclease/phosphatase"/>
    <property type="match status" value="1"/>
</dbReference>
<keyword evidence="3" id="KW-1185">Reference proteome</keyword>
<dbReference type="CDD" id="cd01650">
    <property type="entry name" value="RT_nLTR_like"/>
    <property type="match status" value="1"/>
</dbReference>
<dbReference type="GO" id="GO:0003824">
    <property type="term" value="F:catalytic activity"/>
    <property type="evidence" value="ECO:0007669"/>
    <property type="project" value="InterPro"/>
</dbReference>
<name>A0A803QIL1_CANSA</name>
<evidence type="ECO:0000259" key="1">
    <source>
        <dbReference type="PROSITE" id="PS50878"/>
    </source>
</evidence>
<protein>
    <recommendedName>
        <fullName evidence="1">Reverse transcriptase domain-containing protein</fullName>
    </recommendedName>
</protein>
<dbReference type="InterPro" id="IPR043502">
    <property type="entry name" value="DNA/RNA_pol_sf"/>
</dbReference>
<evidence type="ECO:0000313" key="3">
    <source>
        <dbReference type="Proteomes" id="UP000596661"/>
    </source>
</evidence>
<feature type="domain" description="Reverse transcriptase" evidence="1">
    <location>
        <begin position="321"/>
        <end position="676"/>
    </location>
</feature>
<sequence>MFNLPQNIPQRLVFKEIVPEFPSPFPSYYQSKFPSFANGFLPNTNVDINSIHNQFNSYSYTHVITNTIATYPPSDLPIGNSIGLQFLGFFATNSNVAITITKAKGRSVITTIVATFTPTDLRVGNSFGYQLSDFSAKVQMLSLLLQRQKDYHPGMIFLSETRLTSARMEFVRIQLGFDGCFTVDAKGKSGGLALLWSKDYMVQIKSYKGSHIDALVENNLGFTWRFTGFYGSPDPGGRLESWKLLNRLKNMFSGAWVCGGDFNEIISHNDKKGGGPKPDYLMRNFRLAISNCLLREIQAEGDGFTWCNGRAANLVFEKLDRILCNSAWHKKFKKNTVSLLNWWNSNHRPLLLHAQFEDNGEDFNKKKWGSRFYFEQAWADNEECHKIIEEVWGQNDTSNRIQNLTRLLANCGQKLKFWNKKQKTSTRRKKNTIEGLFDANQQWRTKEKDIKTISITYFQQLFTKANRGIDLDDILRRIIQDNVIIGFESLHCMKKGRFKNGKKMAVKLDMSKAYDRVEWNFLEAMMFHLGYDYQWITKIMNCVRSISFSVLINGSIKGFFLPEHGLRQGDPLSPFLFLLCFEGLSCLIFEAERAGKIHGLRFGTMEQRLSHLLFADDNLVFLDANLDDSNALKEVLGTYAKMSGQCINFEKTEMCVGCKVHDSMANYLASNLGVTLVKTHTKYLGMPTFVGKNKKQVFRKIREKVEAKLQGWKMGLFSQAGKEILIKAVIQALPCYVMSCFRITKGILHEIEALYFPLESFFEAKLGHYGSSVWSGILWGRDLLMQGSRWCVGDGRRIRINEDPWLLRSFPFTLRNNIQIPSEVTINTLLLPNGNRKENEVRGWFHQDDIPWVLGIKLSINRSDWITWSMTPNGIYSVASGYKLRFQNSDLAECSNKSKVQTWWKFIWGSRLTPKMKNVIWRVFNHWIPTKVELVKRGSKRLEATWFPKTYTPENTKGC</sequence>